<feature type="domain" description="AbiEi antitoxin N-terminal" evidence="2">
    <location>
        <begin position="2"/>
        <end position="45"/>
    </location>
</feature>
<dbReference type="InterPro" id="IPR011335">
    <property type="entry name" value="Restrct_endonuc-II-like"/>
</dbReference>
<dbReference type="AlphaFoldDB" id="A0A0J8UJH0"/>
<reference evidence="3 4" key="1">
    <citation type="submission" date="2015-06" db="EMBL/GenBank/DDBJ databases">
        <title>Genome sequence of Mycobacterium conceptionense strain MLE.</title>
        <authorList>
            <person name="Greninger A.L."/>
            <person name="Cunningham G."/>
            <person name="Chiu C.Y."/>
            <person name="Miller S."/>
        </authorList>
    </citation>
    <scope>NUCLEOTIDE SEQUENCE [LARGE SCALE GENOMIC DNA]</scope>
    <source>
        <strain evidence="3 4">MLE</strain>
    </source>
</reference>
<protein>
    <recommendedName>
        <fullName evidence="5">DUF559 domain-containing protein</fullName>
    </recommendedName>
</protein>
<dbReference type="Gene3D" id="3.40.960.10">
    <property type="entry name" value="VSR Endonuclease"/>
    <property type="match status" value="1"/>
</dbReference>
<evidence type="ECO:0008006" key="5">
    <source>
        <dbReference type="Google" id="ProtNLM"/>
    </source>
</evidence>
<dbReference type="PATRIC" id="fig|451644.5.peg.495"/>
<dbReference type="Proteomes" id="UP000037594">
    <property type="component" value="Unassembled WGS sequence"/>
</dbReference>
<sequence>MLDDFLRNHDGVITRAQALSVGLSDDAISRRVRSGRWLRCAPGVFFVDDRPFTDSARVRSAVWSYGPAAVASGLAAAWWHGVTRYPPKIVEVTVPKVSNHRKRDGIRVRRRDLHSADIVDRNGLRVTALALSVIEAATRRGGGAQLMDTALQRHVDLRQLWDAHLRNKGRHGSPAARILLLSAADGARSEAERLLLKLLRNNNITGWKANCPVAGYKIDVVFQSAKLAIEVDGWAFHSDAADFENDRNRQNIISLHGYQILRFTWLDLTEYPDRVVAEIRNALRLRHAA</sequence>
<organism evidence="3 4">
    <name type="scientific">Mycolicibacterium conceptionense</name>
    <dbReference type="NCBI Taxonomy" id="451644"/>
    <lineage>
        <taxon>Bacteria</taxon>
        <taxon>Bacillati</taxon>
        <taxon>Actinomycetota</taxon>
        <taxon>Actinomycetes</taxon>
        <taxon>Mycobacteriales</taxon>
        <taxon>Mycobacteriaceae</taxon>
        <taxon>Mycolicibacterium</taxon>
    </lineage>
</organism>
<gene>
    <name evidence="3" type="ORF">ACT17_02470</name>
</gene>
<name>A0A0J8UJH0_9MYCO</name>
<dbReference type="InterPro" id="IPR007569">
    <property type="entry name" value="DUF559"/>
</dbReference>
<dbReference type="RefSeq" id="WP_019345857.1">
    <property type="nucleotide sequence ID" value="NZ_AGSZ01000317.1"/>
</dbReference>
<feature type="domain" description="DUF559" evidence="1">
    <location>
        <begin position="189"/>
        <end position="283"/>
    </location>
</feature>
<evidence type="ECO:0000313" key="4">
    <source>
        <dbReference type="Proteomes" id="UP000037594"/>
    </source>
</evidence>
<dbReference type="SUPFAM" id="SSF52980">
    <property type="entry name" value="Restriction endonuclease-like"/>
    <property type="match status" value="1"/>
</dbReference>
<proteinExistence type="predicted"/>
<dbReference type="EMBL" id="LFOD01000001">
    <property type="protein sequence ID" value="KMV20545.1"/>
    <property type="molecule type" value="Genomic_DNA"/>
</dbReference>
<dbReference type="OrthoDB" id="5243722at2"/>
<evidence type="ECO:0000259" key="2">
    <source>
        <dbReference type="Pfam" id="PF13338"/>
    </source>
</evidence>
<dbReference type="Pfam" id="PF04480">
    <property type="entry name" value="DUF559"/>
    <property type="match status" value="1"/>
</dbReference>
<evidence type="ECO:0000259" key="1">
    <source>
        <dbReference type="Pfam" id="PF04480"/>
    </source>
</evidence>
<evidence type="ECO:0000313" key="3">
    <source>
        <dbReference type="EMBL" id="KMV20545.1"/>
    </source>
</evidence>
<dbReference type="InterPro" id="IPR025159">
    <property type="entry name" value="AbiEi_N"/>
</dbReference>
<comment type="caution">
    <text evidence="3">The sequence shown here is derived from an EMBL/GenBank/DDBJ whole genome shotgun (WGS) entry which is preliminary data.</text>
</comment>
<dbReference type="Pfam" id="PF13338">
    <property type="entry name" value="AbiEi_4"/>
    <property type="match status" value="1"/>
</dbReference>
<accession>A0A0J8UJH0</accession>